<organism evidence="6 7">
    <name type="scientific">Dentiscutata erythropus</name>
    <dbReference type="NCBI Taxonomy" id="1348616"/>
    <lineage>
        <taxon>Eukaryota</taxon>
        <taxon>Fungi</taxon>
        <taxon>Fungi incertae sedis</taxon>
        <taxon>Mucoromycota</taxon>
        <taxon>Glomeromycotina</taxon>
        <taxon>Glomeromycetes</taxon>
        <taxon>Diversisporales</taxon>
        <taxon>Gigasporaceae</taxon>
        <taxon>Dentiscutata</taxon>
    </lineage>
</organism>
<keyword evidence="7" id="KW-1185">Reference proteome</keyword>
<feature type="domain" description="SKP1 component POZ" evidence="5">
    <location>
        <begin position="9"/>
        <end position="68"/>
    </location>
</feature>
<comment type="similarity">
    <text evidence="2">Belongs to the SKP1 family.</text>
</comment>
<evidence type="ECO:0000256" key="1">
    <source>
        <dbReference type="ARBA" id="ARBA00004123"/>
    </source>
</evidence>
<dbReference type="Proteomes" id="UP000789405">
    <property type="component" value="Unassembled WGS sequence"/>
</dbReference>
<dbReference type="EMBL" id="CAJVPY010040192">
    <property type="protein sequence ID" value="CAG8805515.1"/>
    <property type="molecule type" value="Genomic_DNA"/>
</dbReference>
<dbReference type="InterPro" id="IPR039948">
    <property type="entry name" value="ELC1"/>
</dbReference>
<reference evidence="6" key="1">
    <citation type="submission" date="2021-06" db="EMBL/GenBank/DDBJ databases">
        <authorList>
            <person name="Kallberg Y."/>
            <person name="Tangrot J."/>
            <person name="Rosling A."/>
        </authorList>
    </citation>
    <scope>NUCLEOTIDE SEQUENCE</scope>
    <source>
        <strain evidence="6">MA453B</strain>
    </source>
</reference>
<dbReference type="SUPFAM" id="SSF54695">
    <property type="entry name" value="POZ domain"/>
    <property type="match status" value="1"/>
</dbReference>
<dbReference type="InterPro" id="IPR011333">
    <property type="entry name" value="SKP1/BTB/POZ_sf"/>
</dbReference>
<name>A0A9N9PD51_9GLOM</name>
<dbReference type="Pfam" id="PF03931">
    <property type="entry name" value="Skp1_POZ"/>
    <property type="match status" value="1"/>
</dbReference>
<comment type="subcellular location">
    <subcellularLocation>
        <location evidence="1">Nucleus</location>
    </subcellularLocation>
</comment>
<evidence type="ECO:0000256" key="2">
    <source>
        <dbReference type="ARBA" id="ARBA00009993"/>
    </source>
</evidence>
<dbReference type="OrthoDB" id="249087at2759"/>
<dbReference type="GO" id="GO:0006511">
    <property type="term" value="P:ubiquitin-dependent protein catabolic process"/>
    <property type="evidence" value="ECO:0007669"/>
    <property type="project" value="InterPro"/>
</dbReference>
<dbReference type="Gene3D" id="3.30.710.10">
    <property type="entry name" value="Potassium Channel Kv1.1, Chain A"/>
    <property type="match status" value="1"/>
</dbReference>
<evidence type="ECO:0000256" key="3">
    <source>
        <dbReference type="ARBA" id="ARBA00021347"/>
    </source>
</evidence>
<feature type="non-terminal residue" evidence="6">
    <location>
        <position position="1"/>
    </location>
</feature>
<gene>
    <name evidence="6" type="ORF">DERYTH_LOCUS24291</name>
</gene>
<evidence type="ECO:0000313" key="6">
    <source>
        <dbReference type="EMBL" id="CAG8805515.1"/>
    </source>
</evidence>
<sequence length="78" mass="9047">MSKNTSTEYVKLISSDRFEFIIKKDIALFSGTIKNMLSSPGQFMESEQNTIHFRDIKAVILEQVFPYFYSTDRSNNPT</sequence>
<comment type="caution">
    <text evidence="6">The sequence shown here is derived from an EMBL/GenBank/DDBJ whole genome shotgun (WGS) entry which is preliminary data.</text>
</comment>
<evidence type="ECO:0000259" key="5">
    <source>
        <dbReference type="Pfam" id="PF03931"/>
    </source>
</evidence>
<accession>A0A9N9PD51</accession>
<protein>
    <recommendedName>
        <fullName evidence="3">Elongin-C</fullName>
    </recommendedName>
</protein>
<dbReference type="InterPro" id="IPR016073">
    <property type="entry name" value="Skp1_comp_POZ"/>
</dbReference>
<keyword evidence="4" id="KW-0539">Nucleus</keyword>
<dbReference type="AlphaFoldDB" id="A0A9N9PD51"/>
<proteinExistence type="inferred from homology"/>
<dbReference type="GO" id="GO:0005634">
    <property type="term" value="C:nucleus"/>
    <property type="evidence" value="ECO:0007669"/>
    <property type="project" value="UniProtKB-SubCell"/>
</dbReference>
<evidence type="ECO:0000256" key="4">
    <source>
        <dbReference type="ARBA" id="ARBA00023242"/>
    </source>
</evidence>
<dbReference type="PANTHER" id="PTHR20648">
    <property type="entry name" value="ELONGIN-C"/>
    <property type="match status" value="1"/>
</dbReference>
<dbReference type="FunFam" id="3.30.710.10:FF:000035">
    <property type="entry name" value="Elongin C transcription elongation factor"/>
    <property type="match status" value="1"/>
</dbReference>
<evidence type="ECO:0000313" key="7">
    <source>
        <dbReference type="Proteomes" id="UP000789405"/>
    </source>
</evidence>